<sequence>MTMNKDLEADFKAAVERVNSHQEPFPADVLLRLYAYFKIATRDNNGPGSKTPLINAFKANALFQVQEMDTNEAKQNYVNCVNKYFNSL</sequence>
<dbReference type="InterPro" id="IPR000582">
    <property type="entry name" value="Acyl-CoA-binding_protein"/>
</dbReference>
<proteinExistence type="predicted"/>
<dbReference type="EMBL" id="BRVO01000005">
    <property type="protein sequence ID" value="GLB50880.1"/>
    <property type="molecule type" value="Genomic_DNA"/>
</dbReference>
<dbReference type="InterPro" id="IPR014352">
    <property type="entry name" value="FERM/acyl-CoA-bd_prot_sf"/>
</dbReference>
<reference evidence="2" key="1">
    <citation type="submission" date="2022-07" db="EMBL/GenBank/DDBJ databases">
        <title>Taxonomy of Novel Oxalotrophic and Methylotrophic Bacteria.</title>
        <authorList>
            <person name="Sahin N."/>
            <person name="Tani A."/>
        </authorList>
    </citation>
    <scope>NUCLEOTIDE SEQUENCE</scope>
    <source>
        <strain evidence="2">Y10</strain>
    </source>
</reference>
<protein>
    <recommendedName>
        <fullName evidence="1">ACB domain-containing protein</fullName>
    </recommendedName>
</protein>
<dbReference type="PROSITE" id="PS51228">
    <property type="entry name" value="ACB_2"/>
    <property type="match status" value="1"/>
</dbReference>
<organism evidence="2 3">
    <name type="scientific">Neptunitalea lumnitzerae</name>
    <dbReference type="NCBI Taxonomy" id="2965509"/>
    <lineage>
        <taxon>Bacteria</taxon>
        <taxon>Pseudomonadati</taxon>
        <taxon>Bacteroidota</taxon>
        <taxon>Flavobacteriia</taxon>
        <taxon>Flavobacteriales</taxon>
        <taxon>Flavobacteriaceae</taxon>
        <taxon>Neptunitalea</taxon>
    </lineage>
</organism>
<keyword evidence="3" id="KW-1185">Reference proteome</keyword>
<gene>
    <name evidence="2" type="ORF">Y10_32480</name>
</gene>
<name>A0ABQ5MN96_9FLAO</name>
<feature type="domain" description="ACB" evidence="1">
    <location>
        <begin position="7"/>
        <end position="88"/>
    </location>
</feature>
<dbReference type="Gene3D" id="1.20.80.10">
    <property type="match status" value="1"/>
</dbReference>
<evidence type="ECO:0000313" key="2">
    <source>
        <dbReference type="EMBL" id="GLB50880.1"/>
    </source>
</evidence>
<evidence type="ECO:0000313" key="3">
    <source>
        <dbReference type="Proteomes" id="UP001143543"/>
    </source>
</evidence>
<comment type="caution">
    <text evidence="2">The sequence shown here is derived from an EMBL/GenBank/DDBJ whole genome shotgun (WGS) entry which is preliminary data.</text>
</comment>
<accession>A0ABQ5MN96</accession>
<dbReference type="Proteomes" id="UP001143543">
    <property type="component" value="Unassembled WGS sequence"/>
</dbReference>
<evidence type="ECO:0000259" key="1">
    <source>
        <dbReference type="PROSITE" id="PS51228"/>
    </source>
</evidence>
<dbReference type="Pfam" id="PF00887">
    <property type="entry name" value="ACBP"/>
    <property type="match status" value="1"/>
</dbReference>
<dbReference type="InterPro" id="IPR035984">
    <property type="entry name" value="Acyl-CoA-binding_sf"/>
</dbReference>
<dbReference type="SUPFAM" id="SSF47027">
    <property type="entry name" value="Acyl-CoA binding protein"/>
    <property type="match status" value="1"/>
</dbReference>